<dbReference type="EMBL" id="CAJRAY010000067">
    <property type="protein sequence ID" value="CAG5089482.1"/>
    <property type="molecule type" value="Genomic_DNA"/>
</dbReference>
<evidence type="ECO:0000313" key="1">
    <source>
        <dbReference type="EMBL" id="CAG5089482.1"/>
    </source>
</evidence>
<dbReference type="Gene3D" id="3.40.190.10">
    <property type="entry name" value="Periplasmic binding protein-like II"/>
    <property type="match status" value="2"/>
</dbReference>
<evidence type="ECO:0000313" key="2">
    <source>
        <dbReference type="Proteomes" id="UP000681526"/>
    </source>
</evidence>
<sequence>MTGYVLLIILALALPVWLMRDGQFLNGNHRSAEPSAAPVTVTLWAQQSNDGRQAGLLRSVEEFNHSQTGIRIVPYFYREDLYKSKLKVALASGKMPDLFYVWFGRSFEHNMVASGRVADLTDWIDGHPDFRGRFEPGALERGMYDGRIYGVPHSVYHMTIWYNKKLFLDNGLAPPVTWEDLIEAVKTLKESGVVPIAVAGKERWPLLNWFAYLSNRIGGSEPFERAVRGEGDFTDPSFVEAALKMRELVENEAFLPGFSGMTWLEAEEAFLDGGAAMYLQGDWSAEKYLKHENIGFFRFPDLGGEGELTHYYGGYGAGWAIARNGNVDAALQVLDFLLSPTEWARFVAANTAPSPAVNRLVLLSDTPGPVLEYLRYVQTDATGYFGYYDQELDPGRAQLLMDAILKLVHEPEMTREDIVELLGEIR</sequence>
<keyword evidence="2" id="KW-1185">Reference proteome</keyword>
<protein>
    <submittedName>
        <fullName evidence="1">Extracellular sugar-binding protein</fullName>
    </submittedName>
</protein>
<reference evidence="1 2" key="1">
    <citation type="submission" date="2021-04" db="EMBL/GenBank/DDBJ databases">
        <authorList>
            <person name="Rakotoarivonina H."/>
        </authorList>
    </citation>
    <scope>NUCLEOTIDE SEQUENCE [LARGE SCALE GENOMIC DNA]</scope>
    <source>
        <strain evidence="1 2">XE</strain>
    </source>
</reference>
<proteinExistence type="predicted"/>
<name>A0ABN7RZ50_THEXY</name>
<comment type="caution">
    <text evidence="1">The sequence shown here is derived from an EMBL/GenBank/DDBJ whole genome shotgun (WGS) entry which is preliminary data.</text>
</comment>
<dbReference type="PANTHER" id="PTHR43649">
    <property type="entry name" value="ARABINOSE-BINDING PROTEIN-RELATED"/>
    <property type="match status" value="1"/>
</dbReference>
<accession>A0ABN7RZ50</accession>
<dbReference type="SUPFAM" id="SSF53850">
    <property type="entry name" value="Periplasmic binding protein-like II"/>
    <property type="match status" value="1"/>
</dbReference>
<dbReference type="Proteomes" id="UP000681526">
    <property type="component" value="Unassembled WGS sequence"/>
</dbReference>
<dbReference type="InterPro" id="IPR006059">
    <property type="entry name" value="SBP"/>
</dbReference>
<gene>
    <name evidence="1" type="primary">txxe 1846-msmE</name>
    <name evidence="1" type="ORF">TXXE_13060</name>
</gene>
<dbReference type="PANTHER" id="PTHR43649:SF14">
    <property type="entry name" value="BLR3389 PROTEIN"/>
    <property type="match status" value="1"/>
</dbReference>
<dbReference type="InterPro" id="IPR050490">
    <property type="entry name" value="Bact_solute-bd_prot1"/>
</dbReference>
<dbReference type="Pfam" id="PF01547">
    <property type="entry name" value="SBP_bac_1"/>
    <property type="match status" value="1"/>
</dbReference>
<organism evidence="1 2">
    <name type="scientific">Thermobacillus xylanilyticus</name>
    <dbReference type="NCBI Taxonomy" id="76633"/>
    <lineage>
        <taxon>Bacteria</taxon>
        <taxon>Bacillati</taxon>
        <taxon>Bacillota</taxon>
        <taxon>Bacilli</taxon>
        <taxon>Bacillales</taxon>
        <taxon>Paenibacillaceae</taxon>
        <taxon>Thermobacillus</taxon>
    </lineage>
</organism>